<proteinExistence type="predicted"/>
<sequence length="59" mass="5286">GQPAPTGGGAARLPVGSAATHGGCCGAGRPPGAAPAAGLDALLVVLAAPEALLAVVSCV</sequence>
<protein>
    <submittedName>
        <fullName evidence="1">Uncharacterized protein</fullName>
    </submittedName>
</protein>
<reference evidence="1" key="1">
    <citation type="submission" date="2020-02" db="EMBL/GenBank/DDBJ databases">
        <authorList>
            <person name="Meier V. D."/>
        </authorList>
    </citation>
    <scope>NUCLEOTIDE SEQUENCE</scope>
    <source>
        <strain evidence="1">AVDCRST_MAG20</strain>
    </source>
</reference>
<accession>A0A6J4I4U8</accession>
<feature type="non-terminal residue" evidence="1">
    <location>
        <position position="59"/>
    </location>
</feature>
<name>A0A6J4I4U8_9ACTN</name>
<dbReference type="AlphaFoldDB" id="A0A6J4I4U8"/>
<dbReference type="EMBL" id="CADCSY010000082">
    <property type="protein sequence ID" value="CAA9242701.1"/>
    <property type="molecule type" value="Genomic_DNA"/>
</dbReference>
<feature type="non-terminal residue" evidence="1">
    <location>
        <position position="1"/>
    </location>
</feature>
<gene>
    <name evidence="1" type="ORF">AVDCRST_MAG20-1830</name>
</gene>
<evidence type="ECO:0000313" key="1">
    <source>
        <dbReference type="EMBL" id="CAA9242701.1"/>
    </source>
</evidence>
<organism evidence="1">
    <name type="scientific">uncultured Acidimicrobiales bacterium</name>
    <dbReference type="NCBI Taxonomy" id="310071"/>
    <lineage>
        <taxon>Bacteria</taxon>
        <taxon>Bacillati</taxon>
        <taxon>Actinomycetota</taxon>
        <taxon>Acidimicrobiia</taxon>
        <taxon>Acidimicrobiales</taxon>
        <taxon>environmental samples</taxon>
    </lineage>
</organism>